<gene>
    <name evidence="4" type="ORF">NDI38_20030</name>
</gene>
<sequence>MQKPRSSVEIPACAWSRPIGLGWEKPYTVRYISNLDDGPWHGMPLGGFGAGCIGRSHRGDFNLWHIDGGEHIFKPMPACQFSVFEQVGDHTQAYALCTEPPEDGTLGAWQWYPASGEAEGRRQKAEEAGEARGVGEETQNSKLPPHTGTYHALYPRSWFVYENVFQAELTCEQFSPIWAHSYQESSYPVAVFQWRAHNPTDKPITLSIMLTWQNMVGWFTNALKSPDVQLRDDGSPFYDYQPRLGESAGNFNSLIGDEHRLSIVMAKSEDVDTKNLTSLTEPTHYTPKVSEGDGQWAIATHLNPNLCEVFYHTRWNPAGDGSDLWQTFSQNGSLPDVDKDDCAGEKEQIGAAIAVRFTLQPGQTRHIPFVLTWDLPVTEFAQGIEYFRRYTDFFGRSGQNAWAIARTALKHHQTWREKIQAWQQPILERGDLPDWFKLALFNELYNLTDGGTLWSAADERDPVGQFAVLECIDYRWYESLDVRLYGSFALLMLFPKLEKAVIRAFARAIPASDDRTRVIGYYTTIGSESPAAIRKIPGATPHDLGAPNEHVWEKTNYTSYQDCNLWKDLPSDFVLQVYRDYLLTGATDVEFLAECWEAIVQTLTYLKTFDLDGDGIPENSGAPDQTFDDWKLQGVSAYCGGLWIAALEAAIAIGKILEKAEGRGQEAEGQREQGEVNLSSFSLQPSAFSLQCQSWLDQSRTVYQEKLWNGQYYRIDSNSGSDVVMADQLCGQFYARLLGLPDVVPDECARTALQTVYDACFVKFNEYLASGALSAQTFTSVQEARAAEERGVRAEEAGEAEGETQNSSPTPHSPLPIPQSIGAANGVRPNGAPENPNATHPLEVWTGINFGLAAFLAQMGMTDEAMQITEAVVHQIYDNGLQFRTPEAITASGTFRACHYLRATAIWAIYGVLNGELTKD</sequence>
<feature type="compositionally biased region" description="Basic and acidic residues" evidence="1">
    <location>
        <begin position="786"/>
        <end position="796"/>
    </location>
</feature>
<dbReference type="InterPro" id="IPR012341">
    <property type="entry name" value="6hp_glycosidase-like_sf"/>
</dbReference>
<dbReference type="SUPFAM" id="SSF48208">
    <property type="entry name" value="Six-hairpin glycosidases"/>
    <property type="match status" value="1"/>
</dbReference>
<dbReference type="InterPro" id="IPR014551">
    <property type="entry name" value="B_Glucosidase_GBA2-typ"/>
</dbReference>
<protein>
    <submittedName>
        <fullName evidence="4">GH116 family glycosyl hydrolase</fullName>
    </submittedName>
</protein>
<keyword evidence="5" id="KW-1185">Reference proteome</keyword>
<evidence type="ECO:0000313" key="5">
    <source>
        <dbReference type="Proteomes" id="UP001476950"/>
    </source>
</evidence>
<feature type="region of interest" description="Disordered" evidence="1">
    <location>
        <begin position="786"/>
        <end position="840"/>
    </location>
</feature>
<keyword evidence="4" id="KW-0378">Hydrolase</keyword>
<feature type="domain" description="Glycosyl-hydrolase family 116 catalytic region" evidence="2">
    <location>
        <begin position="821"/>
        <end position="909"/>
    </location>
</feature>
<dbReference type="PANTHER" id="PTHR12654:SF0">
    <property type="entry name" value="NON-LYSOSOMAL GLUCOSYLCERAMIDASE"/>
    <property type="match status" value="1"/>
</dbReference>
<dbReference type="InterPro" id="IPR024462">
    <property type="entry name" value="GH116_N"/>
</dbReference>
<proteinExistence type="predicted"/>
<dbReference type="Pfam" id="PF12215">
    <property type="entry name" value="Glyco_hydr_116N"/>
    <property type="match status" value="1"/>
</dbReference>
<feature type="domain" description="Glycosyl-hydrolase family 116 N-terminal" evidence="3">
    <location>
        <begin position="42"/>
        <end position="415"/>
    </location>
</feature>
<comment type="caution">
    <text evidence="4">The sequence shown here is derived from an EMBL/GenBank/DDBJ whole genome shotgun (WGS) entry which is preliminary data.</text>
</comment>
<dbReference type="GO" id="GO:0016787">
    <property type="term" value="F:hydrolase activity"/>
    <property type="evidence" value="ECO:0007669"/>
    <property type="project" value="UniProtKB-KW"/>
</dbReference>
<evidence type="ECO:0000313" key="4">
    <source>
        <dbReference type="EMBL" id="MEP1060724.1"/>
    </source>
</evidence>
<dbReference type="PANTHER" id="PTHR12654">
    <property type="entry name" value="BILE ACID BETA-GLUCOSIDASE-RELATED"/>
    <property type="match status" value="1"/>
</dbReference>
<dbReference type="Pfam" id="PF04685">
    <property type="entry name" value="DUF608"/>
    <property type="match status" value="2"/>
</dbReference>
<feature type="domain" description="Glycosyl-hydrolase family 116 catalytic region" evidence="2">
    <location>
        <begin position="464"/>
        <end position="766"/>
    </location>
</feature>
<dbReference type="EMBL" id="JAMPLM010000021">
    <property type="protein sequence ID" value="MEP1060724.1"/>
    <property type="molecule type" value="Genomic_DNA"/>
</dbReference>
<dbReference type="InterPro" id="IPR008928">
    <property type="entry name" value="6-hairpin_glycosidase_sf"/>
</dbReference>
<reference evidence="4 5" key="1">
    <citation type="submission" date="2022-04" db="EMBL/GenBank/DDBJ databases">
        <title>Positive selection, recombination, and allopatry shape intraspecific diversity of widespread and dominant cyanobacteria.</title>
        <authorList>
            <person name="Wei J."/>
            <person name="Shu W."/>
            <person name="Hu C."/>
        </authorList>
    </citation>
    <scope>NUCLEOTIDE SEQUENCE [LARGE SCALE GENOMIC DNA]</scope>
    <source>
        <strain evidence="4 5">AS-A4</strain>
    </source>
</reference>
<dbReference type="Gene3D" id="1.50.10.10">
    <property type="match status" value="1"/>
</dbReference>
<dbReference type="RefSeq" id="WP_190446882.1">
    <property type="nucleotide sequence ID" value="NZ_JAMPLM010000021.1"/>
</dbReference>
<evidence type="ECO:0000259" key="2">
    <source>
        <dbReference type="Pfam" id="PF04685"/>
    </source>
</evidence>
<evidence type="ECO:0000259" key="3">
    <source>
        <dbReference type="Pfam" id="PF12215"/>
    </source>
</evidence>
<feature type="region of interest" description="Disordered" evidence="1">
    <location>
        <begin position="117"/>
        <end position="146"/>
    </location>
</feature>
<dbReference type="Proteomes" id="UP001476950">
    <property type="component" value="Unassembled WGS sequence"/>
</dbReference>
<organism evidence="4 5">
    <name type="scientific">Stenomitos frigidus AS-A4</name>
    <dbReference type="NCBI Taxonomy" id="2933935"/>
    <lineage>
        <taxon>Bacteria</taxon>
        <taxon>Bacillati</taxon>
        <taxon>Cyanobacteriota</taxon>
        <taxon>Cyanophyceae</taxon>
        <taxon>Leptolyngbyales</taxon>
        <taxon>Leptolyngbyaceae</taxon>
        <taxon>Stenomitos</taxon>
    </lineage>
</organism>
<evidence type="ECO:0000256" key="1">
    <source>
        <dbReference type="SAM" id="MobiDB-lite"/>
    </source>
</evidence>
<name>A0ABV0KNA3_9CYAN</name>
<feature type="compositionally biased region" description="Basic and acidic residues" evidence="1">
    <location>
        <begin position="118"/>
        <end position="135"/>
    </location>
</feature>
<dbReference type="InterPro" id="IPR006775">
    <property type="entry name" value="GH116_catalytic"/>
</dbReference>
<dbReference type="PIRSF" id="PIRSF028944">
    <property type="entry name" value="Beta_gluc_GBA2"/>
    <property type="match status" value="1"/>
</dbReference>
<accession>A0ABV0KNA3</accession>
<dbReference type="InterPro" id="IPR052566">
    <property type="entry name" value="Non-lysos_glucosylceramidase"/>
</dbReference>